<protein>
    <submittedName>
        <fullName evidence="1">Uncharacterized protein</fullName>
    </submittedName>
</protein>
<dbReference type="AlphaFoldDB" id="A0A835UGJ7"/>
<name>A0A835UGJ7_VANPL</name>
<keyword evidence="2" id="KW-1185">Reference proteome</keyword>
<dbReference type="Proteomes" id="UP000636800">
    <property type="component" value="Chromosome 12"/>
</dbReference>
<gene>
    <name evidence="1" type="ORF">HPP92_023748</name>
</gene>
<evidence type="ECO:0000313" key="2">
    <source>
        <dbReference type="Proteomes" id="UP000636800"/>
    </source>
</evidence>
<comment type="caution">
    <text evidence="1">The sequence shown here is derived from an EMBL/GenBank/DDBJ whole genome shotgun (WGS) entry which is preliminary data.</text>
</comment>
<dbReference type="OrthoDB" id="1866033at2759"/>
<sequence>MRVRPLAYGRPAYGAPWRRAPRAYGAGALLFLSAAAVADAGRSSGVRASELAGRLAARAGGPRLTAVTIEAGRFNGGRRDRRLE</sequence>
<accession>A0A835UGJ7</accession>
<reference evidence="1 2" key="1">
    <citation type="journal article" date="2020" name="Nat. Food">
        <title>A phased Vanilla planifolia genome enables genetic improvement of flavour and production.</title>
        <authorList>
            <person name="Hasing T."/>
            <person name="Tang H."/>
            <person name="Brym M."/>
            <person name="Khazi F."/>
            <person name="Huang T."/>
            <person name="Chambers A.H."/>
        </authorList>
    </citation>
    <scope>NUCLEOTIDE SEQUENCE [LARGE SCALE GENOMIC DNA]</scope>
    <source>
        <tissue evidence="1">Leaf</tissue>
    </source>
</reference>
<evidence type="ECO:0000313" key="1">
    <source>
        <dbReference type="EMBL" id="KAG0458591.1"/>
    </source>
</evidence>
<proteinExistence type="predicted"/>
<organism evidence="1 2">
    <name type="scientific">Vanilla planifolia</name>
    <name type="common">Vanilla</name>
    <dbReference type="NCBI Taxonomy" id="51239"/>
    <lineage>
        <taxon>Eukaryota</taxon>
        <taxon>Viridiplantae</taxon>
        <taxon>Streptophyta</taxon>
        <taxon>Embryophyta</taxon>
        <taxon>Tracheophyta</taxon>
        <taxon>Spermatophyta</taxon>
        <taxon>Magnoliopsida</taxon>
        <taxon>Liliopsida</taxon>
        <taxon>Asparagales</taxon>
        <taxon>Orchidaceae</taxon>
        <taxon>Vanilloideae</taxon>
        <taxon>Vanilleae</taxon>
        <taxon>Vanilla</taxon>
    </lineage>
</organism>
<dbReference type="EMBL" id="JADCNL010000012">
    <property type="protein sequence ID" value="KAG0458591.1"/>
    <property type="molecule type" value="Genomic_DNA"/>
</dbReference>